<dbReference type="InterPro" id="IPR014729">
    <property type="entry name" value="Rossmann-like_a/b/a_fold"/>
</dbReference>
<dbReference type="SUPFAM" id="SSF52467">
    <property type="entry name" value="DHS-like NAD/FAD-binding domain"/>
    <property type="match status" value="1"/>
</dbReference>
<dbReference type="InterPro" id="IPR029035">
    <property type="entry name" value="DHS-like_NAD/FAD-binding_dom"/>
</dbReference>
<dbReference type="InterPro" id="IPR014731">
    <property type="entry name" value="ETF_asu_C"/>
</dbReference>
<evidence type="ECO:0000256" key="2">
    <source>
        <dbReference type="ARBA" id="ARBA00022982"/>
    </source>
</evidence>
<dbReference type="PANTHER" id="PTHR43153:SF1">
    <property type="entry name" value="ELECTRON TRANSFER FLAVOPROTEIN SUBUNIT ALPHA, MITOCHONDRIAL"/>
    <property type="match status" value="1"/>
</dbReference>
<dbReference type="Gene3D" id="3.40.50.1220">
    <property type="entry name" value="TPP-binding domain"/>
    <property type="match status" value="1"/>
</dbReference>
<dbReference type="Proteomes" id="UP001165430">
    <property type="component" value="Unassembled WGS sequence"/>
</dbReference>
<protein>
    <submittedName>
        <fullName evidence="4">Electron transfer flavoprotein subunit alpha/FixB family protein</fullName>
    </submittedName>
</protein>
<evidence type="ECO:0000256" key="1">
    <source>
        <dbReference type="ARBA" id="ARBA00005817"/>
    </source>
</evidence>
<keyword evidence="2" id="KW-0813">Transport</keyword>
<reference evidence="4" key="1">
    <citation type="submission" date="2022-03" db="EMBL/GenBank/DDBJ databases">
        <title>De novo assembled genomes of Belliella spp. (Cyclobacteriaceae) strains.</title>
        <authorList>
            <person name="Szabo A."/>
            <person name="Korponai K."/>
            <person name="Felfoldi T."/>
        </authorList>
    </citation>
    <scope>NUCLEOTIDE SEQUENCE</scope>
    <source>
        <strain evidence="4">DSM 111903</strain>
    </source>
</reference>
<dbReference type="Pfam" id="PF01012">
    <property type="entry name" value="ETF"/>
    <property type="match status" value="1"/>
</dbReference>
<dbReference type="SUPFAM" id="SSF52402">
    <property type="entry name" value="Adenine nucleotide alpha hydrolases-like"/>
    <property type="match status" value="1"/>
</dbReference>
<dbReference type="PANTHER" id="PTHR43153">
    <property type="entry name" value="ELECTRON TRANSFER FLAVOPROTEIN ALPHA"/>
    <property type="match status" value="1"/>
</dbReference>
<dbReference type="Gene3D" id="3.40.50.620">
    <property type="entry name" value="HUPs"/>
    <property type="match status" value="1"/>
</dbReference>
<dbReference type="Pfam" id="PF00766">
    <property type="entry name" value="ETF_alpha"/>
    <property type="match status" value="1"/>
</dbReference>
<organism evidence="4 5">
    <name type="scientific">Belliella alkalica</name>
    <dbReference type="NCBI Taxonomy" id="1730871"/>
    <lineage>
        <taxon>Bacteria</taxon>
        <taxon>Pseudomonadati</taxon>
        <taxon>Bacteroidota</taxon>
        <taxon>Cytophagia</taxon>
        <taxon>Cytophagales</taxon>
        <taxon>Cyclobacteriaceae</taxon>
        <taxon>Belliella</taxon>
    </lineage>
</organism>
<dbReference type="SMART" id="SM00893">
    <property type="entry name" value="ETF"/>
    <property type="match status" value="1"/>
</dbReference>
<dbReference type="InterPro" id="IPR014730">
    <property type="entry name" value="ETF_a/b_N"/>
</dbReference>
<dbReference type="InterPro" id="IPR001308">
    <property type="entry name" value="ETF_a/FixB"/>
</dbReference>
<name>A0ABS9V6T2_9BACT</name>
<accession>A0ABS9V6T2</accession>
<keyword evidence="2" id="KW-0249">Electron transport</keyword>
<evidence type="ECO:0000313" key="5">
    <source>
        <dbReference type="Proteomes" id="UP001165430"/>
    </source>
</evidence>
<sequence>MSILVYIEHAEGAVKKTSLEAVSYGKALAEKTGAGEVIAVALGAIEESELKKAGSAGASKVIHDSNEKLTAGVIQAHADAISQVYSQVGAHTLVLAKSSLGDAVAARLAIKLNAGLVSNVMDLPDTSDVYKVKRSIYTGKAFAETVINTEHKILAVKKNAVDLLTDGGDASIESVSLTIGDSNFATNITSTDKATGDILLPEADIVVSGGRGMKGPENWGMLEDLAKELGAATGCSKPVSDIGWRPHHEHVGQTGVKVAPTLYVAVGISGAIQHLAGVNSSKYIVVINKDPEAPFFKAADYGIVGDAFEVIPKLTEALKAIK</sequence>
<evidence type="ECO:0000313" key="4">
    <source>
        <dbReference type="EMBL" id="MCH7412128.1"/>
    </source>
</evidence>
<dbReference type="EMBL" id="JAKZGO010000001">
    <property type="protein sequence ID" value="MCH7412128.1"/>
    <property type="molecule type" value="Genomic_DNA"/>
</dbReference>
<gene>
    <name evidence="4" type="ORF">MM213_01425</name>
</gene>
<dbReference type="PIRSF" id="PIRSF000089">
    <property type="entry name" value="Electra_flavoP_a"/>
    <property type="match status" value="1"/>
</dbReference>
<keyword evidence="5" id="KW-1185">Reference proteome</keyword>
<feature type="domain" description="Electron transfer flavoprotein alpha/beta-subunit N-terminal" evidence="3">
    <location>
        <begin position="3"/>
        <end position="188"/>
    </location>
</feature>
<dbReference type="RefSeq" id="WP_241409518.1">
    <property type="nucleotide sequence ID" value="NZ_JAKZGO010000001.1"/>
</dbReference>
<evidence type="ECO:0000259" key="3">
    <source>
        <dbReference type="SMART" id="SM00893"/>
    </source>
</evidence>
<proteinExistence type="inferred from homology"/>
<comment type="caution">
    <text evidence="4">The sequence shown here is derived from an EMBL/GenBank/DDBJ whole genome shotgun (WGS) entry which is preliminary data.</text>
</comment>
<comment type="similarity">
    <text evidence="1">Belongs to the ETF alpha-subunit/FixB family.</text>
</comment>